<keyword evidence="12" id="KW-1133">Transmembrane helix</keyword>
<evidence type="ECO:0000256" key="7">
    <source>
        <dbReference type="ARBA" id="ARBA00022692"/>
    </source>
</evidence>
<dbReference type="InterPro" id="IPR036179">
    <property type="entry name" value="Ig-like_dom_sf"/>
</dbReference>
<evidence type="ECO:0000256" key="15">
    <source>
        <dbReference type="ARBA" id="ARBA00023180"/>
    </source>
</evidence>
<dbReference type="Gene3D" id="2.60.120.200">
    <property type="match status" value="3"/>
</dbReference>
<feature type="disulfide bond" evidence="18">
    <location>
        <begin position="1288"/>
        <end position="1303"/>
    </location>
</feature>
<dbReference type="InterPro" id="IPR013098">
    <property type="entry name" value="Ig_I-set"/>
</dbReference>
<feature type="domain" description="Laminin EGF-like" evidence="23">
    <location>
        <begin position="2352"/>
        <end position="2399"/>
    </location>
</feature>
<evidence type="ECO:0000256" key="6">
    <source>
        <dbReference type="ARBA" id="ARBA00022536"/>
    </source>
</evidence>
<dbReference type="FunFam" id="2.10.25.10:FF:000508">
    <property type="entry name" value="Eyes shut homolog"/>
    <property type="match status" value="1"/>
</dbReference>
<name>A0A6I8TRR8_AEDAE</name>
<dbReference type="PROSITE" id="PS01186">
    <property type="entry name" value="EGF_2"/>
    <property type="match status" value="2"/>
</dbReference>
<feature type="disulfide bond" evidence="18">
    <location>
        <begin position="1558"/>
        <end position="1573"/>
    </location>
</feature>
<dbReference type="Gene3D" id="2.10.25.10">
    <property type="entry name" value="Laminin"/>
    <property type="match status" value="5"/>
</dbReference>
<reference evidence="26" key="2">
    <citation type="submission" date="2020-05" db="UniProtKB">
        <authorList>
            <consortium name="EnsemblMetazoa"/>
        </authorList>
    </citation>
    <scope>IDENTIFICATION</scope>
    <source>
        <strain evidence="26">LVP_AGWG</strain>
    </source>
</reference>
<feature type="disulfide bond" evidence="18">
    <location>
        <begin position="848"/>
        <end position="866"/>
    </location>
</feature>
<feature type="disulfide bond" evidence="18">
    <location>
        <begin position="1050"/>
        <end position="1065"/>
    </location>
</feature>
<dbReference type="PROSITE" id="PS01209">
    <property type="entry name" value="LDLRA_1"/>
    <property type="match status" value="9"/>
</dbReference>
<evidence type="ECO:0000313" key="26">
    <source>
        <dbReference type="EnsemblMetazoa" id="AAEL018219-PB"/>
    </source>
</evidence>
<dbReference type="PROSITE" id="PS50068">
    <property type="entry name" value="LDLRA_2"/>
    <property type="match status" value="23"/>
</dbReference>
<dbReference type="InterPro" id="IPR002049">
    <property type="entry name" value="LE_dom"/>
</dbReference>
<feature type="domain" description="Ig-like" evidence="24">
    <location>
        <begin position="3413"/>
        <end position="3497"/>
    </location>
</feature>
<dbReference type="GO" id="GO:0048589">
    <property type="term" value="P:developmental growth"/>
    <property type="evidence" value="ECO:0007669"/>
    <property type="project" value="UniProtKB-ARBA"/>
</dbReference>
<feature type="disulfide bond" evidence="18">
    <location>
        <begin position="930"/>
        <end position="945"/>
    </location>
</feature>
<feature type="disulfide bond" evidence="18">
    <location>
        <begin position="809"/>
        <end position="827"/>
    </location>
</feature>
<evidence type="ECO:0000256" key="8">
    <source>
        <dbReference type="ARBA" id="ARBA00022729"/>
    </source>
</evidence>
<dbReference type="SMART" id="SM00282">
    <property type="entry name" value="LamG"/>
    <property type="match status" value="3"/>
</dbReference>
<dbReference type="Pfam" id="PF13927">
    <property type="entry name" value="Ig_3"/>
    <property type="match status" value="10"/>
</dbReference>
<evidence type="ECO:0000256" key="19">
    <source>
        <dbReference type="PROSITE-ProRule" id="PRU00460"/>
    </source>
</evidence>
<feature type="disulfide bond" evidence="19">
    <location>
        <begin position="2370"/>
        <end position="2379"/>
    </location>
</feature>
<feature type="disulfide bond" evidence="18">
    <location>
        <begin position="763"/>
        <end position="775"/>
    </location>
</feature>
<dbReference type="InterPro" id="IPR000034">
    <property type="entry name" value="Laminin_IV"/>
</dbReference>
<feature type="disulfide bond" evidence="18">
    <location>
        <begin position="802"/>
        <end position="814"/>
    </location>
</feature>
<dbReference type="Pfam" id="PF00054">
    <property type="entry name" value="Laminin_G_1"/>
    <property type="match status" value="1"/>
</dbReference>
<feature type="compositionally biased region" description="Pro residues" evidence="20">
    <location>
        <begin position="3311"/>
        <end position="3326"/>
    </location>
</feature>
<feature type="disulfide bond" evidence="17">
    <location>
        <begin position="4366"/>
        <end position="4375"/>
    </location>
</feature>
<dbReference type="SUPFAM" id="SSF57196">
    <property type="entry name" value="EGF/Laminin"/>
    <property type="match status" value="5"/>
</dbReference>
<dbReference type="FunFam" id="4.10.400.10:FF:000105">
    <property type="entry name" value="Lipophorin receptor 1, isoform K"/>
    <property type="match status" value="1"/>
</dbReference>
<evidence type="ECO:0000256" key="12">
    <source>
        <dbReference type="ARBA" id="ARBA00022989"/>
    </source>
</evidence>
<keyword evidence="16 19" id="KW-0424">Laminin EGF-like domain</keyword>
<dbReference type="GO" id="GO:0005604">
    <property type="term" value="C:basement membrane"/>
    <property type="evidence" value="ECO:0007669"/>
    <property type="project" value="UniProtKB-SubCell"/>
</dbReference>
<dbReference type="Gene3D" id="2.170.300.10">
    <property type="entry name" value="Tie2 ligand-binding domain superfamily"/>
    <property type="match status" value="2"/>
</dbReference>
<accession>A0A6I8TRR8</accession>
<keyword evidence="14 17" id="KW-1015">Disulfide bond</keyword>
<feature type="domain" description="Ig-like" evidence="24">
    <location>
        <begin position="3505"/>
        <end position="3591"/>
    </location>
</feature>
<dbReference type="Pfam" id="PF02210">
    <property type="entry name" value="Laminin_G_2"/>
    <property type="match status" value="2"/>
</dbReference>
<dbReference type="OrthoDB" id="7753453at2759"/>
<dbReference type="PROSITE" id="PS50027">
    <property type="entry name" value="EGF_LAM_2"/>
    <property type="match status" value="2"/>
</dbReference>
<feature type="disulfide bond" evidence="18">
    <location>
        <begin position="508"/>
        <end position="523"/>
    </location>
</feature>
<comment type="subcellular location">
    <subcellularLocation>
        <location evidence="3">Endomembrane system</location>
    </subcellularLocation>
    <subcellularLocation>
        <location evidence="1">Membrane</location>
        <topology evidence="1">Single-pass membrane protein</topology>
    </subcellularLocation>
    <subcellularLocation>
        <location evidence="2">Secreted</location>
        <location evidence="2">Extracellular space</location>
        <location evidence="2">Extracellular matrix</location>
        <location evidence="2">Basement membrane</location>
    </subcellularLocation>
</comment>
<evidence type="ECO:0000256" key="14">
    <source>
        <dbReference type="ARBA" id="ARBA00023157"/>
    </source>
</evidence>
<feature type="domain" description="Ig-like" evidence="24">
    <location>
        <begin position="3696"/>
        <end position="3763"/>
    </location>
</feature>
<feature type="domain" description="Ig-like" evidence="24">
    <location>
        <begin position="545"/>
        <end position="638"/>
    </location>
</feature>
<dbReference type="InterPro" id="IPR056863">
    <property type="entry name" value="LMN_ATRN_NET-like_EGF"/>
</dbReference>
<feature type="disulfide bond" evidence="18">
    <location>
        <begin position="1123"/>
        <end position="1141"/>
    </location>
</feature>
<feature type="disulfide bond" evidence="18">
    <location>
        <begin position="665"/>
        <end position="680"/>
    </location>
</feature>
<feature type="domain" description="Ig-like" evidence="24">
    <location>
        <begin position="1348"/>
        <end position="1440"/>
    </location>
</feature>
<evidence type="ECO:0000256" key="10">
    <source>
        <dbReference type="ARBA" id="ARBA00022837"/>
    </source>
</evidence>
<feature type="domain" description="Laminin EGF-like" evidence="23">
    <location>
        <begin position="2294"/>
        <end position="2343"/>
    </location>
</feature>
<dbReference type="GO" id="GO:0016192">
    <property type="term" value="P:vesicle-mediated transport"/>
    <property type="evidence" value="ECO:0007669"/>
    <property type="project" value="UniProtKB-ARBA"/>
</dbReference>
<protein>
    <submittedName>
        <fullName evidence="26">Uncharacterized protein</fullName>
    </submittedName>
</protein>
<dbReference type="CDD" id="cd00110">
    <property type="entry name" value="LamG"/>
    <property type="match status" value="3"/>
</dbReference>
<feature type="disulfide bond" evidence="18">
    <location>
        <begin position="1076"/>
        <end position="1088"/>
    </location>
</feature>
<dbReference type="SMART" id="SM00406">
    <property type="entry name" value="IGv"/>
    <property type="match status" value="5"/>
</dbReference>
<dbReference type="InterPro" id="IPR003599">
    <property type="entry name" value="Ig_sub"/>
</dbReference>
<feature type="disulfide bond" evidence="18">
    <location>
        <begin position="1463"/>
        <end position="1481"/>
    </location>
</feature>
<dbReference type="SUPFAM" id="SSF49899">
    <property type="entry name" value="Concanavalin A-like lectins/glucanases"/>
    <property type="match status" value="3"/>
</dbReference>
<dbReference type="FunFam" id="2.10.25.10:FF:000106">
    <property type="entry name" value="Heparan sulfate proteoglycan 2"/>
    <property type="match status" value="1"/>
</dbReference>
<feature type="disulfide bond" evidence="17">
    <location>
        <begin position="4055"/>
        <end position="4072"/>
    </location>
</feature>
<dbReference type="PROSITE" id="PS50026">
    <property type="entry name" value="EGF_3"/>
    <property type="match status" value="3"/>
</dbReference>
<sequence length="4632" mass="515349">MGSETRILGGSLLAVAVLSTLIIGIQSTKSQHPHDVDLVFDDISSPIASKVVIGGEQRPQSQSSSVSKRSADRHNVEEESLFDLSGFDNNNVALADDDADEDENDDEDDFGEADALAEAAEPEAESPNWLVRSVHRIKRSIDNLLSGPDKTVKPAKNNNKKKKKNPKKPLNGSKKARIEGDLNAGKKSAKKSQLSEKRKGENLKKSTRTEKNKRKQNADALRLKRQFDESAYDDEDRMSGSGGLPDRGFENAYKLTLTVFEPYDPEFENKESNQFKQVAKTVAEKLHALLSDLDLSADFIITVQELERNSDDTRETFVTFEINVDKSLSRNSIDNHLRLAIEHGYENFDMKGYSLTAEGTLDEDYGEIDTDYPDPGPDKPLDAFPEEPFISEKPYTVSTTEDEVVHHMPVIPDQDEDNEIDDPIKEAVTELYVETSSQQPLYAVDNCRGDDKFRCGKTNVFICEVQKCDGHTDCPNGEDEDPKDCFICNDEEFSCDNNNKCIHKSQKCDDVRDCDDGTDELNCSTEAPISEEPNSQEQLLDDLEPEFDAPLQNVTLSIGQDAALTCSVANVGFHKIAWLKSSNQMVLTLGGLTVTNDARISVEQPHEGKEILRIRHLGQSDQDCYTCMINTTPSKAQTACIVVRDCTDEEFTCQDGSCIPIENQCDGHKDCDQGEDELECLKQECASTEFQCNNGHCISKDNVCDGIKHCPDEEDEDCEFEGDECGDHQFKCVSDEFCIPIQYRCNRRLDCYDGSDEKGCEICNTDDFHCDNGYCIPMSQRCDKFHQCSDGSDEKGCRTETCSTNEFTCLNGECIDSQDYCNGRIDCADGSDESGCSRKCDDRYEFTCSNGACIPKSNQCNDYNDCPDGSDETNCDDNSLLKSLDHNHHNRASASHHHHGQHQPSFSNNRCGRDNFQCHDGICIAGYKKCNGIVDCHDQSDELDCPYANEDDEESCETNEFFCDGRCLDNTFRCDGRIDCHNAEDEEDCDVADECSDTEFACDGICLAKEAYCNGSPDCEDGTDENNCIICQAGAFHCKSRECIPLSKRCDGAMDCNDNSDELDCNANSSNGTSGCNPEQFQCDNGFCINNEFRCDDHVDCADRSDEIGCATGIRCSIDQFSCSDGTCIDVDRRCDRRRDCHDGSDEADCEAYYPPVERCSGRHECPDGTCIDRSQLCDGARDCRDGSDEYNCPCRSSEFTCGDGQCIPNYLVCNKHPDCRDQSDERNCTCSRGEFRCNTGECIPASRRCDLRVDCHDGSDENDCKRKCRNHEWTCNDGSCIQSRQRCDRRYDCSDRSDELDCHSDRCDRNMFRCENGPCIPQSLRCNRVVDCPYDTSDELDCFEHTPPSEEHRRLDLRTYPDEQTIKESREVVFQCRDEGLIRAKVRWTRENGMPLPPGSRDLNGRLEIPNIRYDHKGNYVCEAVGYPKSTPGSSKTVRLEVERYSPAQRPPSACSVAQATCRNGDCIAKSQICDGNHDCPDGSDETGCSTSQRCQPNEFKCRNSKCIFKTWRCDGETDCEDGSDEENCATLPPDAACRYDEFQCRSGQCIPKSFQCDTHPDCIDGSDEVGCMKPSVIQPPPPSKNIIAGGILNITCRATGIPIPLIVWRLNWGHVPEKCHSVSDNGFGVLTCNDMQQIDSGAYSCEIINSMGTHFVSPDTIVTVTGNDTVCHSGFFNSKARHPTECINCFCFGVSNQCQSADLYTYALHPPVTSLTIVGVEGPWTGQRQITEGEFSNHDLAVTRHGVQLRLANIVPSRQTPYYSLPVDYKGNQLKSYGGSIRYTVEFDGTGSRNTAPDMIIKGNGFTLLYNHNAPFHPDERNQVTAAFLPGVWRKEDGTMANRGDLMMVLANVESLLIKMLYVDGVERNIELLDISMDSAANQNLGLGSATLVEECRCPPGYRGLSCESCDYGYVRQSSGPWLGRCVAQEQECRPGYYGDPNRGIPCHPCPCPISGDKSRARTCQLDSRNNVVCNCDRGYAGDRCQQCAPGYVGNPMDEGCFPAPVSHCNPEGTQQSLSDGRCVCKNGVTGPYCDRCMADYFFKHDKGCVECFCMGVSRTCTSTSMYRDTIQESFYDGHSSFSLISDYMNPEIIEQNIEASSREIVYRNFGNSDDTFYWRLPSKFLGNKLTAYGGFLNYTLRYIPHSSGGASRSSSPDVVLHSGNKIKLHHYRNDGSISLISSSTYSVAVLEDFWQNYEDGNKASRPYLLMALADVTDIFIKATYNTISSEAALSHVSLDTAADTDYYGTSTRAWPVEQCQCAEGHIGLSCESCAPGYYKGDGLYLGLCEKCECNDHSDECDPVTGACLNCRHNTYGNNCEYCRSPYVGNATGGTPHDCSLGTSEPQYDCKHCDLKGSTGRCDGQCECKRLVEGYRCDQCREGSFDLNANNPDGCRECFCSGVTKSCSKSRLFREDLPLFISGEDDFAITNRDGHVFSTDGFDVAPHRNEISYNFRDRNTYYWSMPPRLLGSQILSYGANFSITQSTVGSEPIPDQDIILIGNGLKLFWSRPHYEDGTYSVPLLESYWTVLGPRSPYKASRNDLMTVLSNLDQILVRATVRDYTTKSSISDIALGTAVTAHTDQGPADEVELCRCPPGYRGTSCELCDDLFYKDVYDHSAGIHGVCKPCPCDNAKSCEMDGRGNVRCNCLENFYGESCDSRKTPLTSPRNTTGYKVNCTDYAIVLYNKNNSFDQYQIRDDKGVEIGIIYKIKRSHTGHPDGGAPPPRPTPSPIIEVVVASPTIQIVEVGRNLRLGCTARYTVSKQPIEVRWDRQNGRMPDRAYTERGGTLIITNVQISDSGVYVCQAGSGPDTAYQQVTVTVEGGSPQRKPEVTISPDYIDLEEYRPADVTCTASGFPTPVISWERMDGHPLSSNVIIEYGLLRFNSLRKSDEGTYRCSARNDIGESDRILQVYVRESQPQVPSYETVQINPGNYEGRSGEQITLTCICKPHGQIKWSKAGEPSLPRNSYVQNELLIIDHATLDNSGRYTCTAIFPSGRERTSYVDVMISPMRPDLTTPRVKPLENKHLVTQGTDYTIPCEASGNPHPTVKWTLSGKPFAPNVQQNGNVLRILNAQPSNGGVYICVAENSEGMDRSYTVVDIDRREAPILELYPTEPQVIKVGESTRLSCRATAGVPYPTLTWVRRDRRPLPSRISQDYPGVITLREVTLEDAGEYECRAENTAGSTSLTASVDVQLAPIITISPAVDEYKLYEGDELSIQCTAKGKPEPTVRIKPPQHHEIDSRHLSRFEGLGSANIHIFQAETKHSGTYECLASSSAGQDSRFITIQVQEKRGDLGPHDTDKDTHPRPPYPGPSYPNPPYPTRPQQHTYKAILGERSELVCNEASRGARTEWRRTDGRRLPSGSSLHDGHLIIENTGHDAAGMYDCIAHDIVSDPTTIVQIMLEVIEPPRITFSPVMPMVVRSGETVIIICNATGEQPIQVRWHGEDGQYLPERIRVRGQYLQFTQITQDDAGRYYCSATNRHGNVTKVAEVIVNRNEMIPEIPQRGRNHEVTRGSSMSLDCRPPDNQYFPDVRYEWSRSGGPLPYYARHDERVLQLRHIRDEDAGRYECRMTYPNGSVAIDYVDVAVRGSGTTRLINVECTYTEYICGSPIVVSKNCVPAWICDGIPDCANFSDVHNCRVMRRGKLIYEIPEQSPRGQRQSLRHRLPPRTSAMDSPLTRPATMFFAPQSLPILRLEPTVSYLSPGESAVVDCSSSAGPHVPVSWERMGGTPLPYNFRQDGNRLIIQNVAEGDAGKYTCVCRTDDGLQYISDFELQVSPSRQPETSRSSKVEYASRGSTVKLQCNTDIHQTSFQWSRDRGSFNADQNTTIPILTLTDVQAADAGTYICTARHNGHTVDVLTTLVVSGAIPFFPQSPKSYMAFNKIENTYSKFNFEISFKPEKLNGLILHNGQRSPNGDYISLSLRNGFPQFRFDFNGQQVTLQPEKPIHMGQWHTVKVNRVRNNGFMLVDDQSPVVFPERLKFHGLNLDDNLYIGGVPNFGALPASAVEHKEGFVGCISRLVINGREIQLHQEAIMNEGTTSCESCADDPCLNAGICLETQTTVGYSCVCQEGFTGKDCSIEGQKCMPSTCGIGRCEETETGAECYCPIHKTGDRCQYTEHYADDTLAFKDGSYAAYDKFQTKRSAKFRIKPDSLNDGVLLYAAENEKTYGDFISLALNDGHVELRYSVAGKIPPVTLRSTVPIEVNRWHEVSAGRSRGGLAYLQVDEEPLINEPKTGRATAIALKSNVYVGGYDKRILLNRAVGVDRGFEGCVSDLEISGNVINMIDDIKESANLYNCGHQQHTGGVDHGNDVDNEIDPCKPGYAGPHCDIIIDVCLAQRPCENGGHCRTKQDPTMYTCECHSGFLGRNCEHAYATNIGSQFSGDGFLEINPRAITDGVDQYGTKLAVMFSTTHNNGMLLWYGQRNGDNFAGEDYISLSVHEGYLEFGMRLDGEESTLRNDDVFVADGEQHIAVITREANRNRLEVDQFSAHGETRPTGKQEIHLPGNLYIGGAPHLSRFTGERFNESFNGCVYVIENPDTARAVPLENFAIRTVNVDICDDPKWISPSIMYPDFDDPFEFDKVEEPPPVHIIYPRPYNGAYLKTCRLSKWLILMISTCNTMLNTRL</sequence>
<evidence type="ECO:0000259" key="23">
    <source>
        <dbReference type="PROSITE" id="PS50027"/>
    </source>
</evidence>
<feature type="disulfide bond" evidence="18">
    <location>
        <begin position="1546"/>
        <end position="1564"/>
    </location>
</feature>
<feature type="domain" description="Ig-like" evidence="24">
    <location>
        <begin position="3787"/>
        <end position="3870"/>
    </location>
</feature>
<feature type="region of interest" description="Disordered" evidence="20">
    <location>
        <begin position="142"/>
        <end position="245"/>
    </location>
</feature>
<reference evidence="26 27" key="1">
    <citation type="submission" date="2017-06" db="EMBL/GenBank/DDBJ databases">
        <title>Aedes aegypti genome working group (AGWG) sequencing and assembly.</title>
        <authorList>
            <consortium name="Aedes aegypti Genome Working Group (AGWG)"/>
            <person name="Matthews B.J."/>
        </authorList>
    </citation>
    <scope>NUCLEOTIDE SEQUENCE [LARGE SCALE GENOMIC DNA]</scope>
    <source>
        <strain evidence="26 27">LVP_AGWG</strain>
    </source>
</reference>
<feature type="domain" description="Ig-like" evidence="24">
    <location>
        <begin position="3322"/>
        <end position="3403"/>
    </location>
</feature>
<feature type="disulfide bond" evidence="18">
    <location>
        <begin position="646"/>
        <end position="658"/>
    </location>
</feature>
<keyword evidence="7" id="KW-0812">Transmembrane</keyword>
<feature type="disulfide bond" evidence="18">
    <location>
        <begin position="918"/>
        <end position="936"/>
    </location>
</feature>
<dbReference type="PROSITE" id="PS00022">
    <property type="entry name" value="EGF_1"/>
    <property type="match status" value="6"/>
</dbReference>
<dbReference type="SUPFAM" id="SSF48726">
    <property type="entry name" value="Immunoglobulin"/>
    <property type="match status" value="14"/>
</dbReference>
<keyword evidence="5" id="KW-0272">Extracellular matrix</keyword>
<feature type="disulfide bond" evidence="18">
    <location>
        <begin position="1496"/>
        <end position="1508"/>
    </location>
</feature>
<dbReference type="InterPro" id="IPR013783">
    <property type="entry name" value="Ig-like_fold"/>
</dbReference>
<dbReference type="EnsemblMetazoa" id="AAEL018219-RB">
    <property type="protein sequence ID" value="AAEL018219-PB"/>
    <property type="gene ID" value="AAEL018219"/>
</dbReference>
<keyword evidence="27" id="KW-1185">Reference proteome</keyword>
<feature type="disulfide bond" evidence="17">
    <location>
        <begin position="2027"/>
        <end position="2036"/>
    </location>
</feature>
<feature type="disulfide bond" evidence="18">
    <location>
        <begin position="1095"/>
        <end position="1110"/>
    </location>
</feature>
<evidence type="ECO:0000259" key="25">
    <source>
        <dbReference type="PROSITE" id="PS51115"/>
    </source>
</evidence>
<dbReference type="CDD" id="cd00054">
    <property type="entry name" value="EGF_CA"/>
    <property type="match status" value="2"/>
</dbReference>
<feature type="disulfide bond" evidence="18">
    <location>
        <begin position="1250"/>
        <end position="1265"/>
    </location>
</feature>
<proteinExistence type="predicted"/>
<dbReference type="FunCoup" id="A0A6I8TRR8">
    <property type="interactions" value="200"/>
</dbReference>
<dbReference type="GO" id="GO:0005886">
    <property type="term" value="C:plasma membrane"/>
    <property type="evidence" value="ECO:0007669"/>
    <property type="project" value="TreeGrafter"/>
</dbReference>
<feature type="disulfide bond" evidence="18">
    <location>
        <begin position="1269"/>
        <end position="1281"/>
    </location>
</feature>
<dbReference type="Pfam" id="PF00008">
    <property type="entry name" value="EGF"/>
    <property type="match status" value="1"/>
</dbReference>
<feature type="compositionally biased region" description="Basic and acidic residues" evidence="20">
    <location>
        <begin position="3294"/>
        <end position="3310"/>
    </location>
</feature>
<feature type="disulfide bond" evidence="18">
    <location>
        <begin position="821"/>
        <end position="836"/>
    </location>
</feature>
<feature type="disulfide bond" evidence="18">
    <location>
        <begin position="782"/>
        <end position="797"/>
    </location>
</feature>
<dbReference type="CDD" id="cd00055">
    <property type="entry name" value="EGF_Lam"/>
    <property type="match status" value="4"/>
</dbReference>
<feature type="disulfide bond" evidence="19">
    <location>
        <begin position="2352"/>
        <end position="2364"/>
    </location>
</feature>
<feature type="domain" description="Ig-like" evidence="24">
    <location>
        <begin position="2925"/>
        <end position="3012"/>
    </location>
</feature>
<feature type="domain" description="Ig-like" evidence="24">
    <location>
        <begin position="3201"/>
        <end position="3289"/>
    </location>
</feature>
<feature type="disulfide bond" evidence="18">
    <location>
        <begin position="1308"/>
        <end position="1320"/>
    </location>
</feature>
<dbReference type="PANTHER" id="PTHR24270">
    <property type="entry name" value="LOW-DENSITY LIPOPROTEIN RECEPTOR-RELATED"/>
    <property type="match status" value="1"/>
</dbReference>
<feature type="disulfide bond" evidence="18">
    <location>
        <begin position="1315"/>
        <end position="1333"/>
    </location>
</feature>
<dbReference type="FunFam" id="4.10.400.10:FF:000034">
    <property type="entry name" value="Low-density lipoprotein receptor-related protein 2"/>
    <property type="match status" value="3"/>
</dbReference>
<feature type="disulfide bond" evidence="18">
    <location>
        <begin position="1276"/>
        <end position="1294"/>
    </location>
</feature>
<feature type="disulfide bond" evidence="18">
    <location>
        <begin position="1178"/>
        <end position="1193"/>
    </location>
</feature>
<feature type="disulfide bond" evidence="18">
    <location>
        <begin position="1231"/>
        <end position="1243"/>
    </location>
</feature>
<evidence type="ECO:0000256" key="18">
    <source>
        <dbReference type="PROSITE-ProRule" id="PRU00124"/>
    </source>
</evidence>
<dbReference type="InParanoid" id="A0A6I8TRR8"/>
<keyword evidence="10" id="KW-0106">Calcium</keyword>
<feature type="domain" description="Ig-like" evidence="24">
    <location>
        <begin position="3021"/>
        <end position="3102"/>
    </location>
</feature>
<evidence type="ECO:0000256" key="2">
    <source>
        <dbReference type="ARBA" id="ARBA00004302"/>
    </source>
</evidence>
<feature type="disulfide bond" evidence="18">
    <location>
        <begin position="1166"/>
        <end position="1184"/>
    </location>
</feature>
<dbReference type="InterPro" id="IPR002172">
    <property type="entry name" value="LDrepeatLR_classA_rpt"/>
</dbReference>
<feature type="domain" description="Ig-like" evidence="24">
    <location>
        <begin position="3110"/>
        <end position="3196"/>
    </location>
</feature>
<feature type="compositionally biased region" description="Acidic residues" evidence="20">
    <location>
        <begin position="95"/>
        <end position="109"/>
    </location>
</feature>
<keyword evidence="8" id="KW-0732">Signal</keyword>
<feature type="region of interest" description="Disordered" evidence="20">
    <location>
        <begin position="54"/>
        <end position="109"/>
    </location>
</feature>
<feature type="domain" description="Laminin G" evidence="21">
    <location>
        <begin position="3873"/>
        <end position="4050"/>
    </location>
</feature>
<dbReference type="InterPro" id="IPR013106">
    <property type="entry name" value="Ig_V-set"/>
</dbReference>
<evidence type="ECO:0000256" key="16">
    <source>
        <dbReference type="ARBA" id="ARBA00023292"/>
    </source>
</evidence>
<feature type="disulfide bond" evidence="17">
    <location>
        <begin position="4347"/>
        <end position="4364"/>
    </location>
</feature>
<feature type="disulfide bond" evidence="18">
    <location>
        <begin position="1031"/>
        <end position="1043"/>
    </location>
</feature>
<dbReference type="PROSITE" id="PS50835">
    <property type="entry name" value="IG_LIKE"/>
    <property type="match status" value="14"/>
</dbReference>
<dbReference type="FunFam" id="4.10.400.10:FF:000086">
    <property type="entry name" value="Terribly reduced optic lobes, isoform B"/>
    <property type="match status" value="1"/>
</dbReference>
<dbReference type="GO" id="GO:0030154">
    <property type="term" value="P:cell differentiation"/>
    <property type="evidence" value="ECO:0007669"/>
    <property type="project" value="UniProtKB-ARBA"/>
</dbReference>
<dbReference type="SMART" id="SM00408">
    <property type="entry name" value="IGc2"/>
    <property type="match status" value="14"/>
</dbReference>
<dbReference type="Pfam" id="PF24973">
    <property type="entry name" value="EGF_LMN_ATRN"/>
    <property type="match status" value="1"/>
</dbReference>
<feature type="disulfide bond" evidence="18">
    <location>
        <begin position="860"/>
        <end position="875"/>
    </location>
</feature>
<feature type="domain" description="EGF-like" evidence="22">
    <location>
        <begin position="1999"/>
        <end position="2037"/>
    </location>
</feature>
<dbReference type="Pfam" id="PF07679">
    <property type="entry name" value="I-set"/>
    <property type="match status" value="1"/>
</dbReference>
<feature type="disulfide bond" evidence="18">
    <location>
        <begin position="1515"/>
        <end position="1530"/>
    </location>
</feature>
<dbReference type="PROSITE" id="PS51115">
    <property type="entry name" value="LAMININ_IVA"/>
    <property type="match status" value="3"/>
</dbReference>
<feature type="disulfide bond" evidence="18">
    <location>
        <begin position="1238"/>
        <end position="1256"/>
    </location>
</feature>
<dbReference type="Gene3D" id="4.10.400.10">
    <property type="entry name" value="Low-density Lipoprotein Receptor"/>
    <property type="match status" value="22"/>
</dbReference>
<keyword evidence="9" id="KW-0677">Repeat</keyword>
<keyword evidence="4" id="KW-0964">Secreted</keyword>
<dbReference type="Pfam" id="PF00057">
    <property type="entry name" value="Ldl_recept_a"/>
    <property type="match status" value="19"/>
</dbReference>
<keyword evidence="13" id="KW-0472">Membrane</keyword>
<dbReference type="Proteomes" id="UP000008820">
    <property type="component" value="Chromosome 3"/>
</dbReference>
<feature type="disulfide bond" evidence="18">
    <location>
        <begin position="685"/>
        <end position="697"/>
    </location>
</feature>
<dbReference type="SMART" id="SM00281">
    <property type="entry name" value="LamB"/>
    <property type="match status" value="3"/>
</dbReference>
<dbReference type="Pfam" id="PF00053">
    <property type="entry name" value="EGF_laminin"/>
    <property type="match status" value="6"/>
</dbReference>
<organism evidence="26 27">
    <name type="scientific">Aedes aegypti</name>
    <name type="common">Yellowfever mosquito</name>
    <name type="synonym">Culex aegypti</name>
    <dbReference type="NCBI Taxonomy" id="7159"/>
    <lineage>
        <taxon>Eukaryota</taxon>
        <taxon>Metazoa</taxon>
        <taxon>Ecdysozoa</taxon>
        <taxon>Arthropoda</taxon>
        <taxon>Hexapoda</taxon>
        <taxon>Insecta</taxon>
        <taxon>Pterygota</taxon>
        <taxon>Neoptera</taxon>
        <taxon>Endopterygota</taxon>
        <taxon>Diptera</taxon>
        <taxon>Nematocera</taxon>
        <taxon>Culicoidea</taxon>
        <taxon>Culicidae</taxon>
        <taxon>Culicinae</taxon>
        <taxon>Aedini</taxon>
        <taxon>Aedes</taxon>
        <taxon>Stegomyia</taxon>
    </lineage>
</organism>
<dbReference type="FunFam" id="4.10.400.10:FF:000065">
    <property type="entry name" value="Transmembrane protease serine 7"/>
    <property type="match status" value="1"/>
</dbReference>
<dbReference type="SMART" id="SM00409">
    <property type="entry name" value="IG"/>
    <property type="match status" value="14"/>
</dbReference>
<dbReference type="PANTHER" id="PTHR24270:SF61">
    <property type="entry name" value="EGF-LIKE DOMAIN-CONTAINING PROTEIN"/>
    <property type="match status" value="1"/>
</dbReference>
<dbReference type="PRINTS" id="PR00261">
    <property type="entry name" value="LDLRECEPTOR"/>
</dbReference>
<dbReference type="Gene3D" id="2.60.40.10">
    <property type="entry name" value="Immunoglobulins"/>
    <property type="match status" value="13"/>
</dbReference>
<dbReference type="InterPro" id="IPR050685">
    <property type="entry name" value="LDLR"/>
</dbReference>
<feature type="domain" description="Ig-like" evidence="24">
    <location>
        <begin position="1576"/>
        <end position="1665"/>
    </location>
</feature>
<dbReference type="CDD" id="cd00112">
    <property type="entry name" value="LDLa"/>
    <property type="match status" value="20"/>
</dbReference>
<feature type="domain" description="Laminin G" evidence="21">
    <location>
        <begin position="4128"/>
        <end position="4303"/>
    </location>
</feature>
<feature type="domain" description="Laminin IV type A" evidence="25">
    <location>
        <begin position="2424"/>
        <end position="2594"/>
    </location>
</feature>
<feature type="domain" description="Laminin G" evidence="21">
    <location>
        <begin position="4382"/>
        <end position="4565"/>
    </location>
</feature>
<evidence type="ECO:0000313" key="27">
    <source>
        <dbReference type="Proteomes" id="UP000008820"/>
    </source>
</evidence>
<feature type="compositionally biased region" description="Low complexity" evidence="20">
    <location>
        <begin position="57"/>
        <end position="68"/>
    </location>
</feature>
<feature type="disulfide bond" evidence="18">
    <location>
        <begin position="3628"/>
        <end position="3643"/>
    </location>
</feature>
<evidence type="ECO:0000256" key="5">
    <source>
        <dbReference type="ARBA" id="ARBA00022530"/>
    </source>
</evidence>
<keyword evidence="15" id="KW-0325">Glycoprotein</keyword>
<feature type="disulfide bond" evidence="18">
    <location>
        <begin position="1475"/>
        <end position="1490"/>
    </location>
</feature>
<feature type="disulfide bond" evidence="18">
    <location>
        <begin position="653"/>
        <end position="671"/>
    </location>
</feature>
<feature type="disulfide bond" evidence="18">
    <location>
        <begin position="1038"/>
        <end position="1056"/>
    </location>
</feature>
<feature type="region of interest" description="Disordered" evidence="20">
    <location>
        <begin position="3294"/>
        <end position="3326"/>
    </location>
</feature>
<feature type="disulfide bond" evidence="18">
    <location>
        <begin position="692"/>
        <end position="710"/>
    </location>
</feature>
<feature type="domain" description="EGF-like" evidence="22">
    <location>
        <begin position="4048"/>
        <end position="4084"/>
    </location>
</feature>
<evidence type="ECO:0000259" key="21">
    <source>
        <dbReference type="PROSITE" id="PS50025"/>
    </source>
</evidence>
<evidence type="ECO:0000256" key="13">
    <source>
        <dbReference type="ARBA" id="ARBA00023136"/>
    </source>
</evidence>
<dbReference type="InterPro" id="IPR036055">
    <property type="entry name" value="LDL_receptor-like_sf"/>
</dbReference>
<feature type="disulfide bond" evidence="17">
    <location>
        <begin position="4074"/>
        <end position="4083"/>
    </location>
</feature>
<dbReference type="PROSITE" id="PS01248">
    <property type="entry name" value="EGF_LAM_1"/>
    <property type="match status" value="4"/>
</dbReference>
<dbReference type="InterPro" id="IPR007110">
    <property type="entry name" value="Ig-like_dom"/>
</dbReference>
<feature type="domain" description="Laminin IV type A" evidence="25">
    <location>
        <begin position="1712"/>
        <end position="1897"/>
    </location>
</feature>
<dbReference type="PROSITE" id="PS50025">
    <property type="entry name" value="LAM_G_DOMAIN"/>
    <property type="match status" value="3"/>
</dbReference>
<evidence type="ECO:0000256" key="3">
    <source>
        <dbReference type="ARBA" id="ARBA00004308"/>
    </source>
</evidence>
<feature type="domain" description="Ig-like" evidence="24">
    <location>
        <begin position="2833"/>
        <end position="2918"/>
    </location>
</feature>
<feature type="disulfide bond" evidence="18">
    <location>
        <begin position="911"/>
        <end position="923"/>
    </location>
</feature>
<dbReference type="Pfam" id="PF00052">
    <property type="entry name" value="Laminin_B"/>
    <property type="match status" value="3"/>
</dbReference>
<feature type="disulfide bond" evidence="18">
    <location>
        <begin position="1135"/>
        <end position="1150"/>
    </location>
</feature>
<feature type="domain" description="Laminin IV type A" evidence="25">
    <location>
        <begin position="2079"/>
        <end position="2261"/>
    </location>
</feature>
<dbReference type="InterPro" id="IPR000742">
    <property type="entry name" value="EGF"/>
</dbReference>
<evidence type="ECO:0000259" key="22">
    <source>
        <dbReference type="PROSITE" id="PS50026"/>
    </source>
</evidence>
<feature type="disulfide bond" evidence="19">
    <location>
        <begin position="2313"/>
        <end position="2322"/>
    </location>
</feature>
<evidence type="ECO:0000256" key="1">
    <source>
        <dbReference type="ARBA" id="ARBA00004167"/>
    </source>
</evidence>
<dbReference type="GO" id="GO:0048731">
    <property type="term" value="P:system development"/>
    <property type="evidence" value="ECO:0007669"/>
    <property type="project" value="UniProtKB-ARBA"/>
</dbReference>
<feature type="disulfide bond" evidence="18">
    <location>
        <begin position="1503"/>
        <end position="1521"/>
    </location>
</feature>
<feature type="disulfide bond" evidence="18">
    <location>
        <begin position="1116"/>
        <end position="1128"/>
    </location>
</feature>
<feature type="disulfide bond" evidence="18">
    <location>
        <begin position="1195"/>
        <end position="1207"/>
    </location>
</feature>
<feature type="disulfide bond" evidence="18">
    <location>
        <begin position="745"/>
        <end position="760"/>
    </location>
</feature>
<feature type="disulfide bond" evidence="18">
    <location>
        <begin position="1202"/>
        <end position="1220"/>
    </location>
</feature>
<dbReference type="FunFam" id="4.10.400.10:FF:000062">
    <property type="entry name" value="Terribly reduced optic lobes, isoform AI"/>
    <property type="match status" value="1"/>
</dbReference>
<feature type="disulfide bond" evidence="18">
    <location>
        <begin position="1083"/>
        <end position="1101"/>
    </location>
</feature>
<evidence type="ECO:0000256" key="20">
    <source>
        <dbReference type="SAM" id="MobiDB-lite"/>
    </source>
</evidence>
<dbReference type="GO" id="GO:0012505">
    <property type="term" value="C:endomembrane system"/>
    <property type="evidence" value="ECO:0007669"/>
    <property type="project" value="UniProtKB-SubCell"/>
</dbReference>
<feature type="disulfide bond" evidence="18">
    <location>
        <begin position="770"/>
        <end position="788"/>
    </location>
</feature>
<feature type="domain" description="EGF-like" evidence="22">
    <location>
        <begin position="4337"/>
        <end position="4376"/>
    </location>
</feature>
<dbReference type="InterPro" id="IPR001791">
    <property type="entry name" value="Laminin_G"/>
</dbReference>
<feature type="disulfide bond" evidence="18">
    <location>
        <begin position="1539"/>
        <end position="1551"/>
    </location>
</feature>
<evidence type="ECO:0000259" key="24">
    <source>
        <dbReference type="PROSITE" id="PS50835"/>
    </source>
</evidence>
<keyword evidence="11" id="KW-0084">Basement membrane</keyword>
<comment type="caution">
    <text evidence="17">Lacks conserved residue(s) required for the propagation of feature annotation.</text>
</comment>
<feature type="disulfide bond" evidence="18">
    <location>
        <begin position="1214"/>
        <end position="1229"/>
    </location>
</feature>
<dbReference type="InterPro" id="IPR023415">
    <property type="entry name" value="LDLR_class-A_CS"/>
</dbReference>
<dbReference type="SUPFAM" id="SSF57424">
    <property type="entry name" value="LDL receptor-like module"/>
    <property type="match status" value="20"/>
</dbReference>
<feature type="domain" description="Ig-like" evidence="24">
    <location>
        <begin position="2734"/>
        <end position="2823"/>
    </location>
</feature>
<dbReference type="GO" id="GO:0048513">
    <property type="term" value="P:animal organ development"/>
    <property type="evidence" value="ECO:0007669"/>
    <property type="project" value="UniProtKB-ARBA"/>
</dbReference>
<feature type="compositionally biased region" description="Basic residues" evidence="20">
    <location>
        <begin position="158"/>
        <end position="167"/>
    </location>
</feature>
<dbReference type="InterPro" id="IPR003598">
    <property type="entry name" value="Ig_sub2"/>
</dbReference>
<dbReference type="SMART" id="SM00180">
    <property type="entry name" value="EGF_Lam"/>
    <property type="match status" value="6"/>
</dbReference>
<feature type="disulfide bond" evidence="18">
    <location>
        <begin position="974"/>
        <end position="989"/>
    </location>
</feature>
<feature type="disulfide bond" evidence="18">
    <location>
        <begin position="1013"/>
        <end position="1028"/>
    </location>
</feature>
<dbReference type="SMART" id="SM00181">
    <property type="entry name" value="EGF"/>
    <property type="match status" value="12"/>
</dbReference>
<evidence type="ECO:0000256" key="9">
    <source>
        <dbReference type="ARBA" id="ARBA00022737"/>
    </source>
</evidence>
<evidence type="ECO:0000256" key="11">
    <source>
        <dbReference type="ARBA" id="ARBA00022869"/>
    </source>
</evidence>
<feature type="disulfide bond" evidence="18">
    <location>
        <begin position="1456"/>
        <end position="1468"/>
    </location>
</feature>
<feature type="compositionally biased region" description="Basic and acidic residues" evidence="20">
    <location>
        <begin position="193"/>
        <end position="210"/>
    </location>
</feature>
<evidence type="ECO:0000256" key="17">
    <source>
        <dbReference type="PROSITE-ProRule" id="PRU00076"/>
    </source>
</evidence>
<dbReference type="SMART" id="SM00192">
    <property type="entry name" value="LDLa"/>
    <property type="match status" value="23"/>
</dbReference>
<keyword evidence="6 17" id="KW-0245">EGF-like domain</keyword>
<gene>
    <name evidence="26" type="primary">5575043</name>
</gene>
<dbReference type="InterPro" id="IPR013320">
    <property type="entry name" value="ConA-like_dom_sf"/>
</dbReference>
<evidence type="ECO:0000256" key="4">
    <source>
        <dbReference type="ARBA" id="ARBA00022525"/>
    </source>
</evidence>